<dbReference type="OrthoDB" id="15843at10239"/>
<dbReference type="EMBL" id="KC984953">
    <property type="protein sequence ID" value="AHB08863.1"/>
    <property type="molecule type" value="Viral_cRNA"/>
</dbReference>
<dbReference type="Proteomes" id="UP000098369">
    <property type="component" value="Segment"/>
</dbReference>
<feature type="region of interest" description="Disordered" evidence="1">
    <location>
        <begin position="1"/>
        <end position="27"/>
    </location>
</feature>
<feature type="compositionally biased region" description="Polar residues" evidence="1">
    <location>
        <begin position="1"/>
        <end position="11"/>
    </location>
</feature>
<proteinExistence type="predicted"/>
<name>V5PZL9_9RHAB</name>
<evidence type="ECO:0000313" key="3">
    <source>
        <dbReference type="Proteomes" id="UP000098369"/>
    </source>
</evidence>
<dbReference type="GeneID" id="20964308"/>
<organism evidence="2 3">
    <name type="scientific">Kolente virus</name>
    <dbReference type="NCBI Taxonomy" id="1428456"/>
    <lineage>
        <taxon>Viruses</taxon>
        <taxon>Riboviria</taxon>
        <taxon>Orthornavirae</taxon>
        <taxon>Negarnaviricota</taxon>
        <taxon>Haploviricotina</taxon>
        <taxon>Monjiviricetes</taxon>
        <taxon>Mononegavirales</taxon>
        <taxon>Rhabdoviridae</taxon>
        <taxon>Alpharhabdovirinae</taxon>
        <taxon>Ledantevirus</taxon>
        <taxon>Ledantevirus kolente</taxon>
    </lineage>
</organism>
<dbReference type="KEGG" id="vg:20964308"/>
<evidence type="ECO:0000313" key="2">
    <source>
        <dbReference type="EMBL" id="AHB08863.1"/>
    </source>
</evidence>
<dbReference type="RefSeq" id="YP_009094025.1">
    <property type="nucleotide sequence ID" value="NC_025342.1"/>
</dbReference>
<sequence>MLRLFKNSQKDPSPAKGSSPPPSPNRFNYPSAPDVGLEIFQHTLRVQASIEIKTKTPVSSLRDCLKILEIWVDEARCPIWQYPLDSWMFFCMGVHAQRDPRCTFSALYRAQIDEVLTFSHTIKEFDPNTLRPVNISFDTAYKGHPCEVRFINNMTKSRRVGAPFDVLYYAPLKDGTIPPPMTEWNINLPFKLKKTEQDLVYLMPAEL</sequence>
<keyword evidence="3" id="KW-1185">Reference proteome</keyword>
<evidence type="ECO:0000256" key="1">
    <source>
        <dbReference type="SAM" id="MobiDB-lite"/>
    </source>
</evidence>
<reference evidence="2 3" key="1">
    <citation type="journal article" date="2013" name="J. Gen. Virol.">
        <title>Kolente virus, a rhabdovirus species isolated from ticks and bats in the Republic of Guinea.</title>
        <authorList>
            <person name="Ghedin E."/>
            <person name="Rogers M.B."/>
            <person name="Widen S.G."/>
            <person name="Guzman H."/>
            <person name="Travassos da Rosa A.P."/>
            <person name="Wood T.G."/>
            <person name="Fitch A."/>
            <person name="Popov V."/>
            <person name="Holmes E.C."/>
            <person name="Walker P.J."/>
            <person name="Vasilakis N."/>
            <person name="Tesh R.B."/>
        </authorList>
    </citation>
    <scope>NUCLEOTIDE SEQUENCE [LARGE SCALE GENOMIC DNA]</scope>
    <source>
        <strain evidence="2">DakAr K7292</strain>
    </source>
</reference>
<protein>
    <submittedName>
        <fullName evidence="2">M protein</fullName>
    </submittedName>
</protein>
<accession>V5PZL9</accession>